<keyword evidence="4" id="KW-0630">Potassium</keyword>
<evidence type="ECO:0000259" key="9">
    <source>
        <dbReference type="PROSITE" id="PS51202"/>
    </source>
</evidence>
<dbReference type="EMBL" id="BAABHB010000016">
    <property type="protein sequence ID" value="GAA4417864.1"/>
    <property type="molecule type" value="Genomic_DNA"/>
</dbReference>
<feature type="transmembrane region" description="Helical" evidence="8">
    <location>
        <begin position="274"/>
        <end position="293"/>
    </location>
</feature>
<comment type="similarity">
    <text evidence="2">Belongs to the monovalent cation:proton antiporter 2 (CPA2) transporter (TC 2.A.37) family.</text>
</comment>
<keyword evidence="4" id="KW-0406">Ion transport</keyword>
<dbReference type="InterPro" id="IPR036721">
    <property type="entry name" value="RCK_C_sf"/>
</dbReference>
<feature type="transmembrane region" description="Helical" evidence="8">
    <location>
        <begin position="333"/>
        <end position="352"/>
    </location>
</feature>
<organism evidence="10 11">
    <name type="scientific">Nibrella viscosa</name>
    <dbReference type="NCBI Taxonomy" id="1084524"/>
    <lineage>
        <taxon>Bacteria</taxon>
        <taxon>Pseudomonadati</taxon>
        <taxon>Bacteroidota</taxon>
        <taxon>Cytophagia</taxon>
        <taxon>Cytophagales</taxon>
        <taxon>Spirosomataceae</taxon>
        <taxon>Nibrella</taxon>
    </lineage>
</organism>
<dbReference type="RefSeq" id="WP_345270858.1">
    <property type="nucleotide sequence ID" value="NZ_BAABHB010000016.1"/>
</dbReference>
<feature type="transmembrane region" description="Helical" evidence="8">
    <location>
        <begin position="222"/>
        <end position="239"/>
    </location>
</feature>
<dbReference type="Pfam" id="PF02080">
    <property type="entry name" value="TrkA_C"/>
    <property type="match status" value="2"/>
</dbReference>
<dbReference type="Gene3D" id="3.30.70.1450">
    <property type="entry name" value="Regulator of K+ conductance, C-terminal domain"/>
    <property type="match status" value="2"/>
</dbReference>
<name>A0ABP8KWY0_9BACT</name>
<feature type="transmembrane region" description="Helical" evidence="8">
    <location>
        <begin position="501"/>
        <end position="521"/>
    </location>
</feature>
<dbReference type="PROSITE" id="PS51202">
    <property type="entry name" value="RCK_C"/>
    <property type="match status" value="2"/>
</dbReference>
<evidence type="ECO:0000256" key="8">
    <source>
        <dbReference type="SAM" id="Phobius"/>
    </source>
</evidence>
<keyword evidence="4" id="KW-0633">Potassium transport</keyword>
<keyword evidence="5 8" id="KW-0812">Transmembrane</keyword>
<evidence type="ECO:0000256" key="7">
    <source>
        <dbReference type="ARBA" id="ARBA00023136"/>
    </source>
</evidence>
<dbReference type="Gene3D" id="1.20.1530.20">
    <property type="match status" value="1"/>
</dbReference>
<feature type="transmembrane region" description="Helical" evidence="8">
    <location>
        <begin position="458"/>
        <end position="480"/>
    </location>
</feature>
<accession>A0ABP8KWY0</accession>
<dbReference type="Proteomes" id="UP001500936">
    <property type="component" value="Unassembled WGS sequence"/>
</dbReference>
<sequence length="744" mass="81732">MVHVPHLIRDLALILGAAAVTTLLFKRLKQPLVLGYILAGLLVGPNLPLFPTITDQDTIRIWAEIGVIFLLFNLGLEFSIKKLAQVGGTAALTGIIEISGMMGLGYLTGQVLGWSTMDSIFLGGIVAISSTTIIFRAFDELGVKTQQFAGLVFGILIIEDLVAILLLVLLSTLAVTNQLFSPEMVMAVVKLVFFLVIWFLGGIFLIPSFLRTNRTFMSDETLLVIALALCLGMVILVTNVGFSPALGAFIMGSILAETLFAERIEHLLKPIRDLFGAVFFVSVGMLIDPAMLVRYAGPIALLTVVVILGKALYVTVGALVAGQPLKGALQTGMSLTQIGEFSFIIATLGVSLRVTSEFLYPIAVGVSALTAFTTPYLIRAAGPVSGWLEGRLSKRTRMILSSYSTGAQTIGSVSDWRLLIRAYLQNILVNMVVVVGIILLASRGLLPFLLREELGRPWAQALTGLVSLVLMLPFLWALALKPVSPPLYTHIWNEEKAYRGPLVVLNNGRIVLALGLILLYLNQLFSFTLMIGAIVLLLMIWWLIGRRIPFLYELIEKQFLVNLHARQLQEVARPGRNLLPWDAHLAYVDVVPESASVGKTLEELAVRERYGVNIVSIERGSITRLVPTRDDRLFPGDKLAVIGTDQQLEQFRTLVEANDTPGDAPGQEVSLERIMVDETFPYIGQTIRRSGIRERTQGLIVGIEREGRRLLNPDSSTVFLPGDVVWLAGNTRLIRDMQKQMRDQ</sequence>
<feature type="transmembrane region" description="Helical" evidence="8">
    <location>
        <begin position="187"/>
        <end position="210"/>
    </location>
</feature>
<dbReference type="Pfam" id="PF00999">
    <property type="entry name" value="Na_H_Exchanger"/>
    <property type="match status" value="1"/>
</dbReference>
<feature type="transmembrane region" description="Helical" evidence="8">
    <location>
        <begin position="358"/>
        <end position="378"/>
    </location>
</feature>
<feature type="transmembrane region" description="Helical" evidence="8">
    <location>
        <begin position="6"/>
        <end position="25"/>
    </location>
</feature>
<feature type="transmembrane region" description="Helical" evidence="8">
    <location>
        <begin position="427"/>
        <end position="446"/>
    </location>
</feature>
<protein>
    <submittedName>
        <fullName evidence="10">Cation:proton antiporter</fullName>
    </submittedName>
</protein>
<keyword evidence="6 8" id="KW-1133">Transmembrane helix</keyword>
<feature type="transmembrane region" description="Helical" evidence="8">
    <location>
        <begin position="299"/>
        <end position="321"/>
    </location>
</feature>
<evidence type="ECO:0000256" key="3">
    <source>
        <dbReference type="ARBA" id="ARBA00022448"/>
    </source>
</evidence>
<feature type="domain" description="RCK C-terminal" evidence="9">
    <location>
        <begin position="659"/>
        <end position="743"/>
    </location>
</feature>
<reference evidence="11" key="1">
    <citation type="journal article" date="2019" name="Int. J. Syst. Evol. Microbiol.">
        <title>The Global Catalogue of Microorganisms (GCM) 10K type strain sequencing project: providing services to taxonomists for standard genome sequencing and annotation.</title>
        <authorList>
            <consortium name="The Broad Institute Genomics Platform"/>
            <consortium name="The Broad Institute Genome Sequencing Center for Infectious Disease"/>
            <person name="Wu L."/>
            <person name="Ma J."/>
        </authorList>
    </citation>
    <scope>NUCLEOTIDE SEQUENCE [LARGE SCALE GENOMIC DNA]</scope>
    <source>
        <strain evidence="11">JCM 17925</strain>
    </source>
</reference>
<feature type="transmembrane region" description="Helical" evidence="8">
    <location>
        <begin position="527"/>
        <end position="544"/>
    </location>
</feature>
<dbReference type="InterPro" id="IPR006153">
    <property type="entry name" value="Cation/H_exchanger_TM"/>
</dbReference>
<evidence type="ECO:0000256" key="5">
    <source>
        <dbReference type="ARBA" id="ARBA00022692"/>
    </source>
</evidence>
<evidence type="ECO:0000256" key="4">
    <source>
        <dbReference type="ARBA" id="ARBA00022538"/>
    </source>
</evidence>
<evidence type="ECO:0000313" key="11">
    <source>
        <dbReference type="Proteomes" id="UP001500936"/>
    </source>
</evidence>
<comment type="subcellular location">
    <subcellularLocation>
        <location evidence="1">Membrane</location>
        <topology evidence="1">Multi-pass membrane protein</topology>
    </subcellularLocation>
</comment>
<evidence type="ECO:0000256" key="2">
    <source>
        <dbReference type="ARBA" id="ARBA00005551"/>
    </source>
</evidence>
<evidence type="ECO:0000313" key="10">
    <source>
        <dbReference type="EMBL" id="GAA4417864.1"/>
    </source>
</evidence>
<dbReference type="PANTHER" id="PTHR42751">
    <property type="entry name" value="SODIUM/HYDROGEN EXCHANGER FAMILY/TRKA DOMAIN PROTEIN"/>
    <property type="match status" value="1"/>
</dbReference>
<keyword evidence="7 8" id="KW-0472">Membrane</keyword>
<feature type="transmembrane region" description="Helical" evidence="8">
    <location>
        <begin position="150"/>
        <end position="175"/>
    </location>
</feature>
<evidence type="ECO:0000256" key="1">
    <source>
        <dbReference type="ARBA" id="ARBA00004141"/>
    </source>
</evidence>
<comment type="caution">
    <text evidence="10">The sequence shown here is derived from an EMBL/GenBank/DDBJ whole genome shotgun (WGS) entry which is preliminary data.</text>
</comment>
<dbReference type="SUPFAM" id="SSF116726">
    <property type="entry name" value="TrkA C-terminal domain-like"/>
    <property type="match status" value="2"/>
</dbReference>
<dbReference type="InterPro" id="IPR006037">
    <property type="entry name" value="RCK_C"/>
</dbReference>
<feature type="transmembrane region" description="Helical" evidence="8">
    <location>
        <begin position="32"/>
        <end position="53"/>
    </location>
</feature>
<feature type="transmembrane region" description="Helical" evidence="8">
    <location>
        <begin position="83"/>
        <end position="107"/>
    </location>
</feature>
<feature type="transmembrane region" description="Helical" evidence="8">
    <location>
        <begin position="119"/>
        <end position="138"/>
    </location>
</feature>
<feature type="transmembrane region" description="Helical" evidence="8">
    <location>
        <begin position="59"/>
        <end position="76"/>
    </location>
</feature>
<feature type="domain" description="RCK C-terminal" evidence="9">
    <location>
        <begin position="573"/>
        <end position="657"/>
    </location>
</feature>
<dbReference type="InterPro" id="IPR038770">
    <property type="entry name" value="Na+/solute_symporter_sf"/>
</dbReference>
<keyword evidence="3" id="KW-0813">Transport</keyword>
<keyword evidence="11" id="KW-1185">Reference proteome</keyword>
<evidence type="ECO:0000256" key="6">
    <source>
        <dbReference type="ARBA" id="ARBA00022989"/>
    </source>
</evidence>
<dbReference type="PANTHER" id="PTHR42751:SF3">
    <property type="entry name" value="SODIUM_GLUTAMATE SYMPORTER"/>
    <property type="match status" value="1"/>
</dbReference>
<proteinExistence type="inferred from homology"/>
<gene>
    <name evidence="10" type="ORF">GCM10023187_50680</name>
</gene>